<evidence type="ECO:0000313" key="2">
    <source>
        <dbReference type="EMBL" id="SOD17428.1"/>
    </source>
</evidence>
<evidence type="ECO:0000256" key="1">
    <source>
        <dbReference type="SAM" id="SignalP"/>
    </source>
</evidence>
<dbReference type="AlphaFoldDB" id="A0A286A675"/>
<feature type="signal peptide" evidence="1">
    <location>
        <begin position="1"/>
        <end position="23"/>
    </location>
</feature>
<accession>A0A286A675</accession>
<organism evidence="2 3">
    <name type="scientific">Pedobacter xixiisoli</name>
    <dbReference type="NCBI Taxonomy" id="1476464"/>
    <lineage>
        <taxon>Bacteria</taxon>
        <taxon>Pseudomonadati</taxon>
        <taxon>Bacteroidota</taxon>
        <taxon>Sphingobacteriia</taxon>
        <taxon>Sphingobacteriales</taxon>
        <taxon>Sphingobacteriaceae</taxon>
        <taxon>Pedobacter</taxon>
    </lineage>
</organism>
<dbReference type="GO" id="GO:0043165">
    <property type="term" value="P:Gram-negative-bacterium-type cell outer membrane assembly"/>
    <property type="evidence" value="ECO:0007669"/>
    <property type="project" value="InterPro"/>
</dbReference>
<keyword evidence="3" id="KW-1185">Reference proteome</keyword>
<protein>
    <submittedName>
        <fullName evidence="2">Lipopolysaccharide-assembly</fullName>
    </submittedName>
</protein>
<evidence type="ECO:0000313" key="3">
    <source>
        <dbReference type="Proteomes" id="UP000219281"/>
    </source>
</evidence>
<proteinExistence type="predicted"/>
<dbReference type="EMBL" id="OCMT01000003">
    <property type="protein sequence ID" value="SOD17428.1"/>
    <property type="molecule type" value="Genomic_DNA"/>
</dbReference>
<dbReference type="RefSeq" id="WP_097132384.1">
    <property type="nucleotide sequence ID" value="NZ_OCMT01000003.1"/>
</dbReference>
<keyword evidence="1" id="KW-0732">Signal</keyword>
<gene>
    <name evidence="2" type="ORF">SAMN06297358_2532</name>
</gene>
<dbReference type="GO" id="GO:0019867">
    <property type="term" value="C:outer membrane"/>
    <property type="evidence" value="ECO:0007669"/>
    <property type="project" value="InterPro"/>
</dbReference>
<dbReference type="PROSITE" id="PS51257">
    <property type="entry name" value="PROKAR_LIPOPROTEIN"/>
    <property type="match status" value="1"/>
</dbReference>
<sequence>MKKIFFVLAVFLAFAGCSYKFNGASIPPTMKTLNVRFFENTAPLVVPTLAQTFTEALKERIRTQSRLSITQNEADATIEGRITGYSIAPIAFGDNRQPTAGGNRLTITVQVKYTNNLDTGKVKSSFDESFTAFQDFTLSGNLQAQELIVIREVNMKLTENIFNRAFAQW</sequence>
<feature type="chain" id="PRO_5013012997" evidence="1">
    <location>
        <begin position="24"/>
        <end position="169"/>
    </location>
</feature>
<dbReference type="OrthoDB" id="9790776at2"/>
<reference evidence="3" key="1">
    <citation type="submission" date="2017-09" db="EMBL/GenBank/DDBJ databases">
        <authorList>
            <person name="Varghese N."/>
            <person name="Submissions S."/>
        </authorList>
    </citation>
    <scope>NUCLEOTIDE SEQUENCE [LARGE SCALE GENOMIC DNA]</scope>
    <source>
        <strain evidence="3">CGMCC 1.12803</strain>
    </source>
</reference>
<name>A0A286A675_9SPHI</name>
<dbReference type="Proteomes" id="UP000219281">
    <property type="component" value="Unassembled WGS sequence"/>
</dbReference>
<dbReference type="Pfam" id="PF04390">
    <property type="entry name" value="LptE"/>
    <property type="match status" value="1"/>
</dbReference>
<dbReference type="InterPro" id="IPR007485">
    <property type="entry name" value="LPS_assembly_LptE"/>
</dbReference>